<dbReference type="Pfam" id="PF01618">
    <property type="entry name" value="MotA_ExbB"/>
    <property type="match status" value="1"/>
</dbReference>
<keyword evidence="11" id="KW-0406">Ion transport</keyword>
<keyword evidence="16" id="KW-0969">Cilium</keyword>
<feature type="domain" description="MotA/TolQ/ExbB proton channel" evidence="14">
    <location>
        <begin position="135"/>
        <end position="238"/>
    </location>
</feature>
<evidence type="ECO:0000313" key="17">
    <source>
        <dbReference type="Proteomes" id="UP000595197"/>
    </source>
</evidence>
<evidence type="ECO:0000256" key="3">
    <source>
        <dbReference type="ARBA" id="ARBA00022448"/>
    </source>
</evidence>
<keyword evidence="9" id="KW-0375">Hydrogen ion transport</keyword>
<evidence type="ECO:0000256" key="10">
    <source>
        <dbReference type="ARBA" id="ARBA00022989"/>
    </source>
</evidence>
<feature type="transmembrane region" description="Helical" evidence="13">
    <location>
        <begin position="173"/>
        <end position="191"/>
    </location>
</feature>
<evidence type="ECO:0000256" key="4">
    <source>
        <dbReference type="ARBA" id="ARBA00022475"/>
    </source>
</evidence>
<dbReference type="PANTHER" id="PTHR30433">
    <property type="entry name" value="CHEMOTAXIS PROTEIN MOTA"/>
    <property type="match status" value="1"/>
</dbReference>
<reference evidence="16" key="1">
    <citation type="submission" date="2021-02" db="EMBL/GenBank/DDBJ databases">
        <title>Skermanella TT6 skin isolate.</title>
        <authorList>
            <person name="Lee K."/>
            <person name="Ganzorig M."/>
        </authorList>
    </citation>
    <scope>NUCLEOTIDE SEQUENCE</scope>
    <source>
        <strain evidence="16">TT6</strain>
    </source>
</reference>
<keyword evidence="10 13" id="KW-1133">Transmembrane helix</keyword>
<dbReference type="InterPro" id="IPR000540">
    <property type="entry name" value="Flag_MotA_CS"/>
</dbReference>
<evidence type="ECO:0000259" key="14">
    <source>
        <dbReference type="Pfam" id="PF01618"/>
    </source>
</evidence>
<organism evidence="16 17">
    <name type="scientific">Skermanella cutis</name>
    <dbReference type="NCBI Taxonomy" id="2775420"/>
    <lineage>
        <taxon>Bacteria</taxon>
        <taxon>Pseudomonadati</taxon>
        <taxon>Pseudomonadota</taxon>
        <taxon>Alphaproteobacteria</taxon>
        <taxon>Rhodospirillales</taxon>
        <taxon>Azospirillaceae</taxon>
        <taxon>Skermanella</taxon>
    </lineage>
</organism>
<keyword evidence="16" id="KW-0282">Flagellum</keyword>
<evidence type="ECO:0000259" key="15">
    <source>
        <dbReference type="Pfam" id="PF20560"/>
    </source>
</evidence>
<keyword evidence="4" id="KW-1003">Cell membrane</keyword>
<accession>A0ABX7B7G1</accession>
<dbReference type="InterPro" id="IPR002898">
    <property type="entry name" value="MotA_ExbB_proton_chnl"/>
</dbReference>
<gene>
    <name evidence="16" type="primary">motA</name>
    <name evidence="16" type="ORF">IGS68_02045</name>
</gene>
<keyword evidence="12 13" id="KW-0472">Membrane</keyword>
<dbReference type="InterPro" id="IPR022522">
    <property type="entry name" value="Flagellar_motor_stator_MotA"/>
</dbReference>
<dbReference type="InterPro" id="IPR047055">
    <property type="entry name" value="MotA-like"/>
</dbReference>
<dbReference type="PROSITE" id="PS01307">
    <property type="entry name" value="MOTA"/>
    <property type="match status" value="1"/>
</dbReference>
<evidence type="ECO:0000256" key="2">
    <source>
        <dbReference type="ARBA" id="ARBA00008038"/>
    </source>
</evidence>
<dbReference type="Pfam" id="PF20560">
    <property type="entry name" value="MotA_N"/>
    <property type="match status" value="1"/>
</dbReference>
<feature type="domain" description="Motility protein A N-terminal" evidence="15">
    <location>
        <begin position="5"/>
        <end position="95"/>
    </location>
</feature>
<comment type="subcellular location">
    <subcellularLocation>
        <location evidence="1">Cell inner membrane</location>
        <topology evidence="1">Multi-pass membrane protein</topology>
    </subcellularLocation>
</comment>
<evidence type="ECO:0000256" key="1">
    <source>
        <dbReference type="ARBA" id="ARBA00004429"/>
    </source>
</evidence>
<evidence type="ECO:0000256" key="11">
    <source>
        <dbReference type="ARBA" id="ARBA00023065"/>
    </source>
</evidence>
<keyword evidence="16" id="KW-0966">Cell projection</keyword>
<evidence type="ECO:0000256" key="12">
    <source>
        <dbReference type="ARBA" id="ARBA00023136"/>
    </source>
</evidence>
<feature type="transmembrane region" description="Helical" evidence="13">
    <location>
        <begin position="203"/>
        <end position="222"/>
    </location>
</feature>
<evidence type="ECO:0000256" key="13">
    <source>
        <dbReference type="SAM" id="Phobius"/>
    </source>
</evidence>
<keyword evidence="6" id="KW-0997">Cell inner membrane</keyword>
<keyword evidence="8" id="KW-0283">Flagellar rotation</keyword>
<keyword evidence="17" id="KW-1185">Reference proteome</keyword>
<comment type="similarity">
    <text evidence="2">Belongs to the MotA family.</text>
</comment>
<evidence type="ECO:0000313" key="16">
    <source>
        <dbReference type="EMBL" id="QQP90079.1"/>
    </source>
</evidence>
<evidence type="ECO:0000256" key="9">
    <source>
        <dbReference type="ARBA" id="ARBA00022781"/>
    </source>
</evidence>
<keyword evidence="7 13" id="KW-0812">Transmembrane</keyword>
<feature type="transmembrane region" description="Helical" evidence="13">
    <location>
        <begin position="35"/>
        <end position="56"/>
    </location>
</feature>
<evidence type="ECO:0000256" key="7">
    <source>
        <dbReference type="ARBA" id="ARBA00022692"/>
    </source>
</evidence>
<evidence type="ECO:0000256" key="5">
    <source>
        <dbReference type="ARBA" id="ARBA00022500"/>
    </source>
</evidence>
<name>A0ABX7B7G1_9PROT</name>
<keyword evidence="3" id="KW-0813">Transport</keyword>
<dbReference type="PANTHER" id="PTHR30433:SF4">
    <property type="entry name" value="MOTILITY PROTEIN A"/>
    <property type="match status" value="1"/>
</dbReference>
<dbReference type="Proteomes" id="UP000595197">
    <property type="component" value="Chromosome"/>
</dbReference>
<protein>
    <submittedName>
        <fullName evidence="16">Flagellar motor stator protein MotA</fullName>
    </submittedName>
</protein>
<proteinExistence type="inferred from homology"/>
<dbReference type="NCBIfam" id="TIGR03818">
    <property type="entry name" value="MotA1"/>
    <property type="match status" value="1"/>
</dbReference>
<dbReference type="EMBL" id="CP067420">
    <property type="protein sequence ID" value="QQP90079.1"/>
    <property type="molecule type" value="Genomic_DNA"/>
</dbReference>
<evidence type="ECO:0000256" key="6">
    <source>
        <dbReference type="ARBA" id="ARBA00022519"/>
    </source>
</evidence>
<evidence type="ECO:0000256" key="8">
    <source>
        <dbReference type="ARBA" id="ARBA00022779"/>
    </source>
</evidence>
<dbReference type="InterPro" id="IPR046786">
    <property type="entry name" value="MotA_N"/>
</dbReference>
<keyword evidence="5" id="KW-0145">Chemotaxis</keyword>
<sequence>MLAIGGLVFLFICVFGVYAMTGGNMGIVMGALPHEMATIGGAAVGTFLISNSGHVIKHSLKDLAKVIKGAKFKKSDYMDILTLMFQLLKLAKNKGTVAIEPHIEKPSESPIFQAYPKITHDHFAQDLICDYLRMVSMSQDDPHQVEDIMDREIKGFLAEGDHVAHAFQGMADALPALGIVAAVLGVVKTMGSLNEPPPVLGKMIGGALVGTFLGVLLAYGIFGPIANRLKGIYEDEIKFYHVIRVIITAHLHGQAPQISVETGRKAISHEYMPSFAEVEEKLNSLPPV</sequence>